<keyword evidence="2" id="KW-0732">Signal</keyword>
<evidence type="ECO:0000313" key="4">
    <source>
        <dbReference type="Proteomes" id="UP000784294"/>
    </source>
</evidence>
<dbReference type="Proteomes" id="UP000784294">
    <property type="component" value="Unassembled WGS sequence"/>
</dbReference>
<reference evidence="3" key="1">
    <citation type="submission" date="2018-11" db="EMBL/GenBank/DDBJ databases">
        <authorList>
            <consortium name="Pathogen Informatics"/>
        </authorList>
    </citation>
    <scope>NUCLEOTIDE SEQUENCE</scope>
</reference>
<comment type="caution">
    <text evidence="3">The sequence shown here is derived from an EMBL/GenBank/DDBJ whole genome shotgun (WGS) entry which is preliminary data.</text>
</comment>
<feature type="signal peptide" evidence="2">
    <location>
        <begin position="1"/>
        <end position="19"/>
    </location>
</feature>
<accession>A0A3S5BM39</accession>
<protein>
    <recommendedName>
        <fullName evidence="5">Secreted protein</fullName>
    </recommendedName>
</protein>
<organism evidence="3 4">
    <name type="scientific">Protopolystoma xenopodis</name>
    <dbReference type="NCBI Taxonomy" id="117903"/>
    <lineage>
        <taxon>Eukaryota</taxon>
        <taxon>Metazoa</taxon>
        <taxon>Spiralia</taxon>
        <taxon>Lophotrochozoa</taxon>
        <taxon>Platyhelminthes</taxon>
        <taxon>Monogenea</taxon>
        <taxon>Polyopisthocotylea</taxon>
        <taxon>Polystomatidea</taxon>
        <taxon>Polystomatidae</taxon>
        <taxon>Protopolystoma</taxon>
    </lineage>
</organism>
<evidence type="ECO:0000256" key="2">
    <source>
        <dbReference type="SAM" id="SignalP"/>
    </source>
</evidence>
<feature type="region of interest" description="Disordered" evidence="1">
    <location>
        <begin position="86"/>
        <end position="112"/>
    </location>
</feature>
<evidence type="ECO:0008006" key="5">
    <source>
        <dbReference type="Google" id="ProtNLM"/>
    </source>
</evidence>
<dbReference type="AlphaFoldDB" id="A0A3S5BM39"/>
<gene>
    <name evidence="3" type="ORF">PXEA_LOCUS2315</name>
</gene>
<feature type="chain" id="PRO_5018619307" description="Secreted protein" evidence="2">
    <location>
        <begin position="20"/>
        <end position="128"/>
    </location>
</feature>
<dbReference type="EMBL" id="CAAALY010004943">
    <property type="protein sequence ID" value="VEL08875.1"/>
    <property type="molecule type" value="Genomic_DNA"/>
</dbReference>
<sequence length="128" mass="13291">MLACLIACVCASIFAGVLDYRNTFLPAGPPATLTNRVKSHLFFRGSSCAGVCFGSEIAMRKFTLRPVGSFEGSTVGIIGSSGCGQLGARHRVSPSPSGNEDHLPPADARYNGQARLGDVNNSCVKASA</sequence>
<name>A0A3S5BM39_9PLAT</name>
<evidence type="ECO:0000313" key="3">
    <source>
        <dbReference type="EMBL" id="VEL08875.1"/>
    </source>
</evidence>
<proteinExistence type="predicted"/>
<keyword evidence="4" id="KW-1185">Reference proteome</keyword>
<evidence type="ECO:0000256" key="1">
    <source>
        <dbReference type="SAM" id="MobiDB-lite"/>
    </source>
</evidence>